<reference evidence="4" key="1">
    <citation type="submission" date="2018-06" db="EMBL/GenBank/DDBJ databases">
        <authorList>
            <person name="Zhirakovskaya E."/>
        </authorList>
    </citation>
    <scope>NUCLEOTIDE SEQUENCE</scope>
</reference>
<sequence>METTGKIRILVVEDNYMNKVLVKELLMVHGYDVLEAGNGTEAVDVTESLRPDIVLMDINLPEMDGMEATRIIKSRESIKDIPILALTASAMKGDEEKFLREGFDGYVPKPIQLTVLISELERCLKITHS</sequence>
<gene>
    <name evidence="4" type="ORF">MNBD_DELTA01-1055</name>
</gene>
<keyword evidence="2" id="KW-0902">Two-component regulatory system</keyword>
<dbReference type="PANTHER" id="PTHR45339">
    <property type="entry name" value="HYBRID SIGNAL TRANSDUCTION HISTIDINE KINASE J"/>
    <property type="match status" value="1"/>
</dbReference>
<dbReference type="SMART" id="SM00448">
    <property type="entry name" value="REC"/>
    <property type="match status" value="1"/>
</dbReference>
<evidence type="ECO:0000256" key="1">
    <source>
        <dbReference type="ARBA" id="ARBA00022553"/>
    </source>
</evidence>
<feature type="domain" description="Response regulatory" evidence="3">
    <location>
        <begin position="8"/>
        <end position="124"/>
    </location>
</feature>
<keyword evidence="1" id="KW-0597">Phosphoprotein</keyword>
<organism evidence="4">
    <name type="scientific">hydrothermal vent metagenome</name>
    <dbReference type="NCBI Taxonomy" id="652676"/>
    <lineage>
        <taxon>unclassified sequences</taxon>
        <taxon>metagenomes</taxon>
        <taxon>ecological metagenomes</taxon>
    </lineage>
</organism>
<dbReference type="PANTHER" id="PTHR45339:SF1">
    <property type="entry name" value="HYBRID SIGNAL TRANSDUCTION HISTIDINE KINASE J"/>
    <property type="match status" value="1"/>
</dbReference>
<protein>
    <recommendedName>
        <fullName evidence="3">Response regulatory domain-containing protein</fullName>
    </recommendedName>
</protein>
<dbReference type="Pfam" id="PF00072">
    <property type="entry name" value="Response_reg"/>
    <property type="match status" value="1"/>
</dbReference>
<dbReference type="PROSITE" id="PS50110">
    <property type="entry name" value="RESPONSE_REGULATORY"/>
    <property type="match status" value="1"/>
</dbReference>
<evidence type="ECO:0000259" key="3">
    <source>
        <dbReference type="PROSITE" id="PS50110"/>
    </source>
</evidence>
<evidence type="ECO:0000256" key="2">
    <source>
        <dbReference type="ARBA" id="ARBA00023012"/>
    </source>
</evidence>
<dbReference type="EMBL" id="UOEA01000067">
    <property type="protein sequence ID" value="VAV84413.1"/>
    <property type="molecule type" value="Genomic_DNA"/>
</dbReference>
<dbReference type="SUPFAM" id="SSF52172">
    <property type="entry name" value="CheY-like"/>
    <property type="match status" value="1"/>
</dbReference>
<accession>A0A3B0RIP6</accession>
<name>A0A3B0RIP6_9ZZZZ</name>
<dbReference type="AlphaFoldDB" id="A0A3B0RIP6"/>
<dbReference type="InterPro" id="IPR001789">
    <property type="entry name" value="Sig_transdc_resp-reg_receiver"/>
</dbReference>
<proteinExistence type="predicted"/>
<dbReference type="InterPro" id="IPR011006">
    <property type="entry name" value="CheY-like_superfamily"/>
</dbReference>
<dbReference type="GO" id="GO:0000160">
    <property type="term" value="P:phosphorelay signal transduction system"/>
    <property type="evidence" value="ECO:0007669"/>
    <property type="project" value="UniProtKB-KW"/>
</dbReference>
<dbReference type="Gene3D" id="3.40.50.2300">
    <property type="match status" value="1"/>
</dbReference>
<evidence type="ECO:0000313" key="4">
    <source>
        <dbReference type="EMBL" id="VAV84413.1"/>
    </source>
</evidence>